<feature type="compositionally biased region" description="Low complexity" evidence="1">
    <location>
        <begin position="149"/>
        <end position="161"/>
    </location>
</feature>
<name>A0AA40ANX2_9PEZI</name>
<reference evidence="2" key="1">
    <citation type="submission" date="2023-06" db="EMBL/GenBank/DDBJ databases">
        <title>Genome-scale phylogeny and comparative genomics of the fungal order Sordariales.</title>
        <authorList>
            <consortium name="Lawrence Berkeley National Laboratory"/>
            <person name="Hensen N."/>
            <person name="Bonometti L."/>
            <person name="Westerberg I."/>
            <person name="Brannstrom I.O."/>
            <person name="Guillou S."/>
            <person name="Cros-Aarteil S."/>
            <person name="Calhoun S."/>
            <person name="Haridas S."/>
            <person name="Kuo A."/>
            <person name="Mondo S."/>
            <person name="Pangilinan J."/>
            <person name="Riley R."/>
            <person name="Labutti K."/>
            <person name="Andreopoulos B."/>
            <person name="Lipzen A."/>
            <person name="Chen C."/>
            <person name="Yanf M."/>
            <person name="Daum C."/>
            <person name="Ng V."/>
            <person name="Clum A."/>
            <person name="Steindorff A."/>
            <person name="Ohm R."/>
            <person name="Martin F."/>
            <person name="Silar P."/>
            <person name="Natvig D."/>
            <person name="Lalanne C."/>
            <person name="Gautier V."/>
            <person name="Ament-Velasquez S.L."/>
            <person name="Kruys A."/>
            <person name="Hutchinson M.I."/>
            <person name="Powell A.J."/>
            <person name="Barry K."/>
            <person name="Miller A.N."/>
            <person name="Grigoriev I.V."/>
            <person name="Debuchy R."/>
            <person name="Gladieux P."/>
            <person name="Thoren M.H."/>
            <person name="Johannesson H."/>
        </authorList>
    </citation>
    <scope>NUCLEOTIDE SEQUENCE</scope>
    <source>
        <strain evidence="2">SMH4607-1</strain>
    </source>
</reference>
<feature type="compositionally biased region" description="Acidic residues" evidence="1">
    <location>
        <begin position="305"/>
        <end position="315"/>
    </location>
</feature>
<sequence length="779" mass="85871">MNILPRQVGARGGALWEVLLALRADDMEKIRGEEELGRYSMESSDVDWGAPKCPTATGVRQVNTIYDANFVVWEADVGAETCGECPRSGPRTLSRFYTFTQDEMTSFRNLRRAAVFIGVPVAAYMLVSRIIERETNEPSADNKRNESLTEAPQAEAPTTTPMSQQYASVFKAVFTSVAAYEAGEPEVMAVDSSAETISQCTTDNALTGVVITCCGPDAAKHITKDAVHPKSFVNSANLEDEVEPNTAGDIDILHTPIKQDSPGGLVDDTPATVGERVIVDIPSISTSSPLASENEEPESVRGVDNNDDDDDETFSGIDEDLLEYVQELSKVVPTFEESLHSRMSSSSSILSSTSNLDSMKSFGSPVTDYSNNGDEAMKTLFNPEDGIPSRIKAVRLPSLSTASASDAWGVLADEINPNAAISLEHEQSIDFQFPHVQDKIDDVVEAFVVPGDRDFELLYALGNDGEVCWWRPDVSMVMTMDEAQIGRFHQLYPGAASLREEILCPHLSDSDHTTQEENSFSQSSGSDDASMSWVVVETFIVPGDHDFELQYALADDGDVYWWRPDCSKAMKMSEVQATHFFQLYPEATKLRNDILEQLEAEDCVGSPHDHYDAPKTTSDISDHGEDDCDSDSSSDFISDSEAEGTNNLARCDWMWLGKKEMVKPSLGPELKLTTSESEEYWLEEPDYLTSHTEIDEFGHLTIDPYKGPIELDREAFGNSGQVGTLQKCTWIAFPTKNALCRSLGPVIKVTSPEGKESWLEDLAYYPLANSWADLDEEEE</sequence>
<gene>
    <name evidence="2" type="ORF">B0H67DRAFT_551674</name>
</gene>
<evidence type="ECO:0000313" key="2">
    <source>
        <dbReference type="EMBL" id="KAK0719282.1"/>
    </source>
</evidence>
<evidence type="ECO:0000256" key="1">
    <source>
        <dbReference type="SAM" id="MobiDB-lite"/>
    </source>
</evidence>
<keyword evidence="3" id="KW-1185">Reference proteome</keyword>
<proteinExistence type="predicted"/>
<dbReference type="Proteomes" id="UP001172102">
    <property type="component" value="Unassembled WGS sequence"/>
</dbReference>
<dbReference type="AlphaFoldDB" id="A0AA40ANX2"/>
<organism evidence="2 3">
    <name type="scientific">Lasiosphaeris hirsuta</name>
    <dbReference type="NCBI Taxonomy" id="260670"/>
    <lineage>
        <taxon>Eukaryota</taxon>
        <taxon>Fungi</taxon>
        <taxon>Dikarya</taxon>
        <taxon>Ascomycota</taxon>
        <taxon>Pezizomycotina</taxon>
        <taxon>Sordariomycetes</taxon>
        <taxon>Sordariomycetidae</taxon>
        <taxon>Sordariales</taxon>
        <taxon>Lasiosphaeriaceae</taxon>
        <taxon>Lasiosphaeris</taxon>
    </lineage>
</organism>
<comment type="caution">
    <text evidence="2">The sequence shown here is derived from an EMBL/GenBank/DDBJ whole genome shotgun (WGS) entry which is preliminary data.</text>
</comment>
<feature type="region of interest" description="Disordered" evidence="1">
    <location>
        <begin position="136"/>
        <end position="162"/>
    </location>
</feature>
<feature type="compositionally biased region" description="Acidic residues" evidence="1">
    <location>
        <begin position="624"/>
        <end position="641"/>
    </location>
</feature>
<feature type="region of interest" description="Disordered" evidence="1">
    <location>
        <begin position="284"/>
        <end position="315"/>
    </location>
</feature>
<evidence type="ECO:0000313" key="3">
    <source>
        <dbReference type="Proteomes" id="UP001172102"/>
    </source>
</evidence>
<feature type="compositionally biased region" description="Basic and acidic residues" evidence="1">
    <location>
        <begin position="136"/>
        <end position="147"/>
    </location>
</feature>
<dbReference type="EMBL" id="JAUKUA010000003">
    <property type="protein sequence ID" value="KAK0719282.1"/>
    <property type="molecule type" value="Genomic_DNA"/>
</dbReference>
<feature type="region of interest" description="Disordered" evidence="1">
    <location>
        <begin position="604"/>
        <end position="641"/>
    </location>
</feature>
<protein>
    <submittedName>
        <fullName evidence="2">Uncharacterized protein</fullName>
    </submittedName>
</protein>
<accession>A0AA40ANX2</accession>